<feature type="region of interest" description="Disordered" evidence="1">
    <location>
        <begin position="34"/>
        <end position="55"/>
    </location>
</feature>
<evidence type="ECO:0000313" key="2">
    <source>
        <dbReference type="EMBL" id="OAB71202.1"/>
    </source>
</evidence>
<evidence type="ECO:0000256" key="1">
    <source>
        <dbReference type="SAM" id="MobiDB-lite"/>
    </source>
</evidence>
<gene>
    <name evidence="2" type="ORF">PNBC_20595</name>
</gene>
<protein>
    <recommendedName>
        <fullName evidence="4">Lipoprotein</fullName>
    </recommendedName>
</protein>
<name>A0A162N7L0_9BACL</name>
<evidence type="ECO:0008006" key="4">
    <source>
        <dbReference type="Google" id="ProtNLM"/>
    </source>
</evidence>
<dbReference type="PROSITE" id="PS51257">
    <property type="entry name" value="PROKAR_LIPOPROTEIN"/>
    <property type="match status" value="1"/>
</dbReference>
<dbReference type="AlphaFoldDB" id="A0A162N7L0"/>
<accession>A0A162N7L0</accession>
<reference evidence="2 3" key="1">
    <citation type="submission" date="2016-02" db="EMBL/GenBank/DDBJ databases">
        <title>Paenibacillus sp. LPB0068, isolated from Crassostrea gigas.</title>
        <authorList>
            <person name="Shin S.-K."/>
            <person name="Yi H."/>
        </authorList>
    </citation>
    <scope>NUCLEOTIDE SEQUENCE [LARGE SCALE GENOMIC DNA]</scope>
    <source>
        <strain evidence="2 3">LPB0068</strain>
    </source>
</reference>
<dbReference type="RefSeq" id="WP_068661313.1">
    <property type="nucleotide sequence ID" value="NZ_CP017770.1"/>
</dbReference>
<dbReference type="KEGG" id="pcx:LPB68_11895"/>
<dbReference type="EMBL" id="LSFN01000043">
    <property type="protein sequence ID" value="OAB71202.1"/>
    <property type="molecule type" value="Genomic_DNA"/>
</dbReference>
<proteinExistence type="predicted"/>
<comment type="caution">
    <text evidence="2">The sequence shown here is derived from an EMBL/GenBank/DDBJ whole genome shotgun (WGS) entry which is preliminary data.</text>
</comment>
<sequence length="138" mass="15647">MRGITWLRALILLCTITILLVGCGSSDPSWESFEGAANEKSFPVPKEANQKAQPASNTEMDVVTYSLPGLKKDDIFPIVYLEAIREWGWQEEQENQQDADRVFIKNNKMVQVTIHDGYLVIMMPKANDKSLMKSLEIK</sequence>
<organism evidence="2 3">
    <name type="scientific">Paenibacillus crassostreae</name>
    <dbReference type="NCBI Taxonomy" id="1763538"/>
    <lineage>
        <taxon>Bacteria</taxon>
        <taxon>Bacillati</taxon>
        <taxon>Bacillota</taxon>
        <taxon>Bacilli</taxon>
        <taxon>Bacillales</taxon>
        <taxon>Paenibacillaceae</taxon>
        <taxon>Paenibacillus</taxon>
    </lineage>
</organism>
<evidence type="ECO:0000313" key="3">
    <source>
        <dbReference type="Proteomes" id="UP000077134"/>
    </source>
</evidence>
<dbReference type="OrthoDB" id="2651239at2"/>
<dbReference type="Proteomes" id="UP000077134">
    <property type="component" value="Unassembled WGS sequence"/>
</dbReference>
<keyword evidence="3" id="KW-1185">Reference proteome</keyword>